<dbReference type="Pfam" id="PF04519">
    <property type="entry name" value="Bactofilin"/>
    <property type="match status" value="1"/>
</dbReference>
<evidence type="ECO:0000313" key="2">
    <source>
        <dbReference type="EMBL" id="OGY81983.1"/>
    </source>
</evidence>
<dbReference type="Proteomes" id="UP000176952">
    <property type="component" value="Unassembled WGS sequence"/>
</dbReference>
<reference evidence="2 3" key="1">
    <citation type="journal article" date="2016" name="Nat. Commun.">
        <title>Thousands of microbial genomes shed light on interconnected biogeochemical processes in an aquifer system.</title>
        <authorList>
            <person name="Anantharaman K."/>
            <person name="Brown C.T."/>
            <person name="Hug L.A."/>
            <person name="Sharon I."/>
            <person name="Castelle C.J."/>
            <person name="Probst A.J."/>
            <person name="Thomas B.C."/>
            <person name="Singh A."/>
            <person name="Wilkins M.J."/>
            <person name="Karaoz U."/>
            <person name="Brodie E.L."/>
            <person name="Williams K.H."/>
            <person name="Hubbard S.S."/>
            <person name="Banfield J.F."/>
        </authorList>
    </citation>
    <scope>NUCLEOTIDE SEQUENCE [LARGE SCALE GENOMIC DNA]</scope>
</reference>
<evidence type="ECO:0000313" key="3">
    <source>
        <dbReference type="Proteomes" id="UP000176952"/>
    </source>
</evidence>
<dbReference type="EMBL" id="MHKD01000040">
    <property type="protein sequence ID" value="OGY81983.1"/>
    <property type="molecule type" value="Genomic_DNA"/>
</dbReference>
<dbReference type="InterPro" id="IPR007607">
    <property type="entry name" value="BacA/B"/>
</dbReference>
<accession>A0A1G2AYH0</accession>
<dbReference type="AlphaFoldDB" id="A0A1G2AYH0"/>
<organism evidence="2 3">
    <name type="scientific">Candidatus Kerfeldbacteria bacterium RIFCSPHIGHO2_12_FULL_48_17</name>
    <dbReference type="NCBI Taxonomy" id="1798542"/>
    <lineage>
        <taxon>Bacteria</taxon>
        <taxon>Candidatus Kerfeldiibacteriota</taxon>
    </lineage>
</organism>
<evidence type="ECO:0000256" key="1">
    <source>
        <dbReference type="ARBA" id="ARBA00044755"/>
    </source>
</evidence>
<comment type="similarity">
    <text evidence="1">Belongs to the bactofilin family.</text>
</comment>
<name>A0A1G2AYH0_9BACT</name>
<sequence>MLRYFIPTAGKKQVLTKASSNGYNGYINHTYFTHMSLFSKNTHEGGNSGAASNAERTDQVETVIGPSITVEGNFTGVGNVMLHGSLIGMLQTTQDIHIGTGAHLEADVMGNNIVVEGEVKGNIKAYGKLDLRSTARVHGNVETNVISVESGAVLKGKCTTGLEDKMPPAMDAKKKTGGKKSAVRAVDFVKEKSAVDMREGAEVAALKD</sequence>
<protein>
    <recommendedName>
        <fullName evidence="4">Cell shape determination protein CcmA</fullName>
    </recommendedName>
</protein>
<dbReference type="PANTHER" id="PTHR35024">
    <property type="entry name" value="HYPOTHETICAL CYTOSOLIC PROTEIN"/>
    <property type="match status" value="1"/>
</dbReference>
<gene>
    <name evidence="2" type="ORF">A3F54_03605</name>
</gene>
<evidence type="ECO:0008006" key="4">
    <source>
        <dbReference type="Google" id="ProtNLM"/>
    </source>
</evidence>
<proteinExistence type="inferred from homology"/>
<comment type="caution">
    <text evidence="2">The sequence shown here is derived from an EMBL/GenBank/DDBJ whole genome shotgun (WGS) entry which is preliminary data.</text>
</comment>
<dbReference type="STRING" id="1798542.A3F54_03605"/>
<dbReference type="PANTHER" id="PTHR35024:SF4">
    <property type="entry name" value="POLYMER-FORMING CYTOSKELETAL PROTEIN"/>
    <property type="match status" value="1"/>
</dbReference>